<sequence length="243" mass="25087">MAGDLSRWVVACALAETVGMTAAASAARYADHLLQDRTATTVGVSATVIIVGGLMEGTALGVAQGVVLRRAVPSVRFRLYVLVTVLVAGLGWAAGSLPSLSSTAATSSASPAWWWMVLAGAGLGLAMGPWLGGAQALVLRRSVPRPGRWVLANTLAWPPAMAVLMVGASIPSATWSTPAVVAWAVPVGALAGSVLGAVLGLRARSLTEPPTSSSTMSRRNTTDSRPSAPIRHRRDRDGTTRTW</sequence>
<protein>
    <submittedName>
        <fullName evidence="3">Uncharacterized protein</fullName>
    </submittedName>
</protein>
<feature type="compositionally biased region" description="Low complexity" evidence="1">
    <location>
        <begin position="206"/>
        <end position="225"/>
    </location>
</feature>
<feature type="region of interest" description="Disordered" evidence="1">
    <location>
        <begin position="206"/>
        <end position="243"/>
    </location>
</feature>
<keyword evidence="2" id="KW-1133">Transmembrane helix</keyword>
<reference evidence="3" key="1">
    <citation type="submission" date="2015-08" db="EMBL/GenBank/DDBJ databases">
        <authorList>
            <person name="Babu N.S."/>
            <person name="Beckwith C.J."/>
            <person name="Beseler K.G."/>
            <person name="Brison A."/>
            <person name="Carone J.V."/>
            <person name="Caskin T.P."/>
            <person name="Diamond M."/>
            <person name="Durham M.E."/>
            <person name="Foxe J.M."/>
            <person name="Go M."/>
            <person name="Henderson B.A."/>
            <person name="Jones I.B."/>
            <person name="McGettigan J.A."/>
            <person name="Micheletti S.J."/>
            <person name="Nasrallah M.E."/>
            <person name="Ortiz D."/>
            <person name="Piller C.R."/>
            <person name="Privatt S.R."/>
            <person name="Schneider S.L."/>
            <person name="Sharp S."/>
            <person name="Smith T.C."/>
            <person name="Stanton J.D."/>
            <person name="Ullery H.E."/>
            <person name="Wilson R.J."/>
            <person name="Serrano M.G."/>
            <person name="Buck G."/>
            <person name="Lee V."/>
            <person name="Wang Y."/>
            <person name="Carvalho R."/>
            <person name="Voegtly L."/>
            <person name="Shi R."/>
            <person name="Duckworth R."/>
            <person name="Johnson A."/>
            <person name="Loviza R."/>
            <person name="Walstead R."/>
            <person name="Shah Z."/>
            <person name="Kiflezghi M."/>
            <person name="Wade K."/>
            <person name="Ball S.L."/>
            <person name="Bradley K.W."/>
            <person name="Asai D.J."/>
            <person name="Bowman C.A."/>
            <person name="Russell D.A."/>
            <person name="Pope W.H."/>
            <person name="Jacobs-Sera D."/>
            <person name="Hendrix R.W."/>
            <person name="Hatfull G.F."/>
        </authorList>
    </citation>
    <scope>NUCLEOTIDE SEQUENCE</scope>
</reference>
<evidence type="ECO:0000313" key="3">
    <source>
        <dbReference type="EMBL" id="CUR56187.1"/>
    </source>
</evidence>
<feature type="transmembrane region" description="Helical" evidence="2">
    <location>
        <begin position="180"/>
        <end position="201"/>
    </location>
</feature>
<evidence type="ECO:0000256" key="2">
    <source>
        <dbReference type="SAM" id="Phobius"/>
    </source>
</evidence>
<organism evidence="3">
    <name type="scientific">metagenome</name>
    <dbReference type="NCBI Taxonomy" id="256318"/>
    <lineage>
        <taxon>unclassified sequences</taxon>
        <taxon>metagenomes</taxon>
    </lineage>
</organism>
<accession>A0A2P2C2C5</accession>
<feature type="transmembrane region" description="Helical" evidence="2">
    <location>
        <begin position="150"/>
        <end position="168"/>
    </location>
</feature>
<evidence type="ECO:0000256" key="1">
    <source>
        <dbReference type="SAM" id="MobiDB-lite"/>
    </source>
</evidence>
<feature type="transmembrane region" description="Helical" evidence="2">
    <location>
        <begin position="79"/>
        <end position="100"/>
    </location>
</feature>
<proteinExistence type="predicted"/>
<dbReference type="AlphaFoldDB" id="A0A2P2C2C5"/>
<gene>
    <name evidence="3" type="ORF">NOCA2310205</name>
</gene>
<dbReference type="EMBL" id="CZKA01000025">
    <property type="protein sequence ID" value="CUR56187.1"/>
    <property type="molecule type" value="Genomic_DNA"/>
</dbReference>
<keyword evidence="2" id="KW-0812">Transmembrane</keyword>
<feature type="transmembrane region" description="Helical" evidence="2">
    <location>
        <begin position="112"/>
        <end position="138"/>
    </location>
</feature>
<feature type="transmembrane region" description="Helical" evidence="2">
    <location>
        <begin position="42"/>
        <end position="67"/>
    </location>
</feature>
<name>A0A2P2C2C5_9ZZZZ</name>
<keyword evidence="2" id="KW-0472">Membrane</keyword>